<dbReference type="RefSeq" id="WP_090550356.1">
    <property type="nucleotide sequence ID" value="NZ_FNSR01000002.1"/>
</dbReference>
<proteinExistence type="inferred from homology"/>
<dbReference type="Gene3D" id="1.10.1740.10">
    <property type="match status" value="1"/>
</dbReference>
<dbReference type="Proteomes" id="UP000199120">
    <property type="component" value="Unassembled WGS sequence"/>
</dbReference>
<dbReference type="OrthoDB" id="8654550at2"/>
<name>A0A1H7STM6_9BURK</name>
<evidence type="ECO:0000259" key="6">
    <source>
        <dbReference type="Pfam" id="PF08281"/>
    </source>
</evidence>
<evidence type="ECO:0000256" key="4">
    <source>
        <dbReference type="ARBA" id="ARBA00023163"/>
    </source>
</evidence>
<dbReference type="STRING" id="416943.SAMN05445871_5098"/>
<dbReference type="InterPro" id="IPR013324">
    <property type="entry name" value="RNA_pol_sigma_r3/r4-like"/>
</dbReference>
<dbReference type="Pfam" id="PF04542">
    <property type="entry name" value="Sigma70_r2"/>
    <property type="match status" value="1"/>
</dbReference>
<dbReference type="InterPro" id="IPR039425">
    <property type="entry name" value="RNA_pol_sigma-70-like"/>
</dbReference>
<evidence type="ECO:0000256" key="1">
    <source>
        <dbReference type="ARBA" id="ARBA00010641"/>
    </source>
</evidence>
<evidence type="ECO:0000313" key="7">
    <source>
        <dbReference type="EMBL" id="SEL75982.1"/>
    </source>
</evidence>
<dbReference type="InterPro" id="IPR007627">
    <property type="entry name" value="RNA_pol_sigma70_r2"/>
</dbReference>
<dbReference type="NCBIfam" id="NF009180">
    <property type="entry name" value="PRK12528.1"/>
    <property type="match status" value="1"/>
</dbReference>
<organism evidence="7 8">
    <name type="scientific">Paraburkholderia caballeronis</name>
    <dbReference type="NCBI Taxonomy" id="416943"/>
    <lineage>
        <taxon>Bacteria</taxon>
        <taxon>Pseudomonadati</taxon>
        <taxon>Pseudomonadota</taxon>
        <taxon>Betaproteobacteria</taxon>
        <taxon>Burkholderiales</taxon>
        <taxon>Burkholderiaceae</taxon>
        <taxon>Paraburkholderia</taxon>
    </lineage>
</organism>
<sequence length="171" mass="19669">MAAVPSDVRQDVHALYREHHGWLQSWLRRKLENTFDAPDLAQDTFVRVLTAWGRGRPPELREPRAYLTTVARHVLLNHYRRLSLEKAFLATLASLPEAETPSVEDRLVILETLHDIDAMLDRLAPKVRTAFLLAQLEGLPYADIALRMQVNVRTVKRYMATAYEECLLLTP</sequence>
<dbReference type="SUPFAM" id="SSF88659">
    <property type="entry name" value="Sigma3 and sigma4 domains of RNA polymerase sigma factors"/>
    <property type="match status" value="1"/>
</dbReference>
<comment type="similarity">
    <text evidence="1">Belongs to the sigma-70 factor family. ECF subfamily.</text>
</comment>
<dbReference type="PANTHER" id="PTHR43133:SF63">
    <property type="entry name" value="RNA POLYMERASE SIGMA FACTOR FECI-RELATED"/>
    <property type="match status" value="1"/>
</dbReference>
<dbReference type="NCBIfam" id="TIGR02937">
    <property type="entry name" value="sigma70-ECF"/>
    <property type="match status" value="1"/>
</dbReference>
<dbReference type="InterPro" id="IPR014284">
    <property type="entry name" value="RNA_pol_sigma-70_dom"/>
</dbReference>
<evidence type="ECO:0000259" key="5">
    <source>
        <dbReference type="Pfam" id="PF04542"/>
    </source>
</evidence>
<accession>A0A1H7STM6</accession>
<evidence type="ECO:0000256" key="2">
    <source>
        <dbReference type="ARBA" id="ARBA00023015"/>
    </source>
</evidence>
<evidence type="ECO:0000313" key="8">
    <source>
        <dbReference type="Proteomes" id="UP000199120"/>
    </source>
</evidence>
<dbReference type="GO" id="GO:0016987">
    <property type="term" value="F:sigma factor activity"/>
    <property type="evidence" value="ECO:0007669"/>
    <property type="project" value="UniProtKB-KW"/>
</dbReference>
<dbReference type="GO" id="GO:0003677">
    <property type="term" value="F:DNA binding"/>
    <property type="evidence" value="ECO:0007669"/>
    <property type="project" value="InterPro"/>
</dbReference>
<dbReference type="InterPro" id="IPR013325">
    <property type="entry name" value="RNA_pol_sigma_r2"/>
</dbReference>
<protein>
    <submittedName>
        <fullName evidence="7">RNA polymerase sigma-70 factor, ECF subfamily</fullName>
    </submittedName>
</protein>
<keyword evidence="3" id="KW-0731">Sigma factor</keyword>
<keyword evidence="8" id="KW-1185">Reference proteome</keyword>
<dbReference type="EMBL" id="FOAJ01000013">
    <property type="protein sequence ID" value="SEL75982.1"/>
    <property type="molecule type" value="Genomic_DNA"/>
</dbReference>
<keyword evidence="4" id="KW-0804">Transcription</keyword>
<gene>
    <name evidence="7" type="ORF">SAMN05192542_11330</name>
</gene>
<dbReference type="PANTHER" id="PTHR43133">
    <property type="entry name" value="RNA POLYMERASE ECF-TYPE SIGMA FACTO"/>
    <property type="match status" value="1"/>
</dbReference>
<dbReference type="NCBIfam" id="NF007232">
    <property type="entry name" value="PRK09651.1"/>
    <property type="match status" value="1"/>
</dbReference>
<evidence type="ECO:0000256" key="3">
    <source>
        <dbReference type="ARBA" id="ARBA00023082"/>
    </source>
</evidence>
<dbReference type="Pfam" id="PF08281">
    <property type="entry name" value="Sigma70_r4_2"/>
    <property type="match status" value="1"/>
</dbReference>
<keyword evidence="2" id="KW-0805">Transcription regulation</keyword>
<dbReference type="Gene3D" id="1.10.10.10">
    <property type="entry name" value="Winged helix-like DNA-binding domain superfamily/Winged helix DNA-binding domain"/>
    <property type="match status" value="1"/>
</dbReference>
<reference evidence="8" key="1">
    <citation type="submission" date="2016-10" db="EMBL/GenBank/DDBJ databases">
        <authorList>
            <person name="Varghese N."/>
            <person name="Submissions S."/>
        </authorList>
    </citation>
    <scope>NUCLEOTIDE SEQUENCE [LARGE SCALE GENOMIC DNA]</scope>
    <source>
        <strain evidence="8">LMG 26416</strain>
    </source>
</reference>
<dbReference type="GO" id="GO:0006352">
    <property type="term" value="P:DNA-templated transcription initiation"/>
    <property type="evidence" value="ECO:0007669"/>
    <property type="project" value="InterPro"/>
</dbReference>
<dbReference type="InterPro" id="IPR036388">
    <property type="entry name" value="WH-like_DNA-bd_sf"/>
</dbReference>
<feature type="domain" description="RNA polymerase sigma factor 70 region 4 type 2" evidence="6">
    <location>
        <begin position="115"/>
        <end position="166"/>
    </location>
</feature>
<dbReference type="SUPFAM" id="SSF88946">
    <property type="entry name" value="Sigma2 domain of RNA polymerase sigma factors"/>
    <property type="match status" value="1"/>
</dbReference>
<dbReference type="AlphaFoldDB" id="A0A1H7STM6"/>
<dbReference type="InterPro" id="IPR013249">
    <property type="entry name" value="RNA_pol_sigma70_r4_t2"/>
</dbReference>
<feature type="domain" description="RNA polymerase sigma-70 region 2" evidence="5">
    <location>
        <begin position="15"/>
        <end position="82"/>
    </location>
</feature>